<organism evidence="3 4">
    <name type="scientific">Candidatus Flavonifractor merdigallinarum</name>
    <dbReference type="NCBI Taxonomy" id="2838589"/>
    <lineage>
        <taxon>Bacteria</taxon>
        <taxon>Bacillati</taxon>
        <taxon>Bacillota</taxon>
        <taxon>Clostridia</taxon>
        <taxon>Eubacteriales</taxon>
        <taxon>Oscillospiraceae</taxon>
        <taxon>Flavonifractor</taxon>
    </lineage>
</organism>
<dbReference type="InterPro" id="IPR008334">
    <property type="entry name" value="5'-Nucleotdase_C"/>
</dbReference>
<accession>A0A9D1Y947</accession>
<feature type="domain" description="SLH" evidence="2">
    <location>
        <begin position="248"/>
        <end position="306"/>
    </location>
</feature>
<feature type="non-terminal residue" evidence="3">
    <location>
        <position position="1"/>
    </location>
</feature>
<dbReference type="EMBL" id="DXDX01000123">
    <property type="protein sequence ID" value="HIY21553.1"/>
    <property type="molecule type" value="Genomic_DNA"/>
</dbReference>
<dbReference type="GO" id="GO:0016787">
    <property type="term" value="F:hydrolase activity"/>
    <property type="evidence" value="ECO:0007669"/>
    <property type="project" value="InterPro"/>
</dbReference>
<sequence length="306" mass="32017">LQVSGLTYTIDASVPSSVVLNDQNEFVKVDGAYRVKDVMVGGEPLDVNKTYTLASHNYMLKSGGDGFVMFKGDKLLKDCVMIDNQVLINYIVDELGGVVSDTYANPAGAGRITVVEGSGQTEDVLAAYTDVDANAWYAAAVRAVVTEGYMSGTSSTTFAPATTVTRGMVYQTLYNMAGSPAVGDTTFTDVSGKWYANAAAWAEAEGLTSGVSAGVFGGDRTMSRQELAKVFADYASKQGVTGDSSEGLSAFTDADQVASWAKDSVELAVDLDIISGSNGKLNPTGTASRAELAQMLLNFDTVVPAA</sequence>
<reference evidence="3" key="1">
    <citation type="journal article" date="2021" name="PeerJ">
        <title>Extensive microbial diversity within the chicken gut microbiome revealed by metagenomics and culture.</title>
        <authorList>
            <person name="Gilroy R."/>
            <person name="Ravi A."/>
            <person name="Getino M."/>
            <person name="Pursley I."/>
            <person name="Horton D.L."/>
            <person name="Alikhan N.F."/>
            <person name="Baker D."/>
            <person name="Gharbi K."/>
            <person name="Hall N."/>
            <person name="Watson M."/>
            <person name="Adriaenssens E.M."/>
            <person name="Foster-Nyarko E."/>
            <person name="Jarju S."/>
            <person name="Secka A."/>
            <person name="Antonio M."/>
            <person name="Oren A."/>
            <person name="Chaudhuri R.R."/>
            <person name="La Ragione R."/>
            <person name="Hildebrand F."/>
            <person name="Pallen M.J."/>
        </authorList>
    </citation>
    <scope>NUCLEOTIDE SEQUENCE</scope>
    <source>
        <strain evidence="3">ChiBcec16_6824</strain>
    </source>
</reference>
<dbReference type="PROSITE" id="PS51272">
    <property type="entry name" value="SLH"/>
    <property type="match status" value="2"/>
</dbReference>
<dbReference type="Proteomes" id="UP000823868">
    <property type="component" value="Unassembled WGS sequence"/>
</dbReference>
<dbReference type="Gene3D" id="3.90.780.10">
    <property type="entry name" value="5'-Nucleotidase, C-terminal domain"/>
    <property type="match status" value="1"/>
</dbReference>
<dbReference type="SUPFAM" id="SSF55816">
    <property type="entry name" value="5'-nucleotidase (syn. UDP-sugar hydrolase), C-terminal domain"/>
    <property type="match status" value="1"/>
</dbReference>
<dbReference type="InterPro" id="IPR036907">
    <property type="entry name" value="5'-Nucleotdase_C_sf"/>
</dbReference>
<evidence type="ECO:0000259" key="2">
    <source>
        <dbReference type="PROSITE" id="PS51272"/>
    </source>
</evidence>
<protein>
    <submittedName>
        <fullName evidence="3">S-layer homology domain-containing protein</fullName>
    </submittedName>
</protein>
<name>A0A9D1Y947_9FIRM</name>
<feature type="domain" description="SLH" evidence="2">
    <location>
        <begin position="124"/>
        <end position="187"/>
    </location>
</feature>
<keyword evidence="1" id="KW-0677">Repeat</keyword>
<dbReference type="Pfam" id="PF02872">
    <property type="entry name" value="5_nucleotid_C"/>
    <property type="match status" value="1"/>
</dbReference>
<evidence type="ECO:0000313" key="3">
    <source>
        <dbReference type="EMBL" id="HIY21553.1"/>
    </source>
</evidence>
<evidence type="ECO:0000313" key="4">
    <source>
        <dbReference type="Proteomes" id="UP000823868"/>
    </source>
</evidence>
<dbReference type="GO" id="GO:0009166">
    <property type="term" value="P:nucleotide catabolic process"/>
    <property type="evidence" value="ECO:0007669"/>
    <property type="project" value="InterPro"/>
</dbReference>
<dbReference type="InterPro" id="IPR001119">
    <property type="entry name" value="SLH_dom"/>
</dbReference>
<comment type="caution">
    <text evidence="3">The sequence shown here is derived from an EMBL/GenBank/DDBJ whole genome shotgun (WGS) entry which is preliminary data.</text>
</comment>
<reference evidence="3" key="2">
    <citation type="submission" date="2021-04" db="EMBL/GenBank/DDBJ databases">
        <authorList>
            <person name="Gilroy R."/>
        </authorList>
    </citation>
    <scope>NUCLEOTIDE SEQUENCE</scope>
    <source>
        <strain evidence="3">ChiBcec16_6824</strain>
    </source>
</reference>
<evidence type="ECO:0000256" key="1">
    <source>
        <dbReference type="ARBA" id="ARBA00022737"/>
    </source>
</evidence>
<gene>
    <name evidence="3" type="ORF">H9841_06610</name>
</gene>
<proteinExistence type="predicted"/>
<dbReference type="AlphaFoldDB" id="A0A9D1Y947"/>
<dbReference type="Pfam" id="PF00395">
    <property type="entry name" value="SLH"/>
    <property type="match status" value="3"/>
</dbReference>